<dbReference type="RefSeq" id="WP_269636497.1">
    <property type="nucleotide sequence ID" value="NZ_JAPWHU010000658.1"/>
</dbReference>
<proteinExistence type="predicted"/>
<dbReference type="EMBL" id="JAPWHU010000658">
    <property type="protein sequence ID" value="MCZ4638735.1"/>
    <property type="molecule type" value="Genomic_DNA"/>
</dbReference>
<dbReference type="SMART" id="SM00240">
    <property type="entry name" value="FHA"/>
    <property type="match status" value="1"/>
</dbReference>
<dbReference type="Gene3D" id="2.60.200.20">
    <property type="match status" value="1"/>
</dbReference>
<name>A0ABT4PC70_9ACTN</name>
<feature type="non-terminal residue" evidence="4">
    <location>
        <position position="259"/>
    </location>
</feature>
<dbReference type="InterPro" id="IPR000253">
    <property type="entry name" value="FHA_dom"/>
</dbReference>
<evidence type="ECO:0000313" key="4">
    <source>
        <dbReference type="EMBL" id="MCZ4638735.1"/>
    </source>
</evidence>
<keyword evidence="1" id="KW-0597">Phosphoprotein</keyword>
<dbReference type="SUPFAM" id="SSF49879">
    <property type="entry name" value="SMAD/FHA domain"/>
    <property type="match status" value="1"/>
</dbReference>
<gene>
    <name evidence="4" type="ORF">O3S69_32320</name>
</gene>
<dbReference type="Pfam" id="PF00498">
    <property type="entry name" value="FHA"/>
    <property type="match status" value="1"/>
</dbReference>
<evidence type="ECO:0000256" key="2">
    <source>
        <dbReference type="SAM" id="MobiDB-lite"/>
    </source>
</evidence>
<organism evidence="4 5">
    <name type="scientific">Streptomyces rubrogriseus</name>
    <dbReference type="NCBI Taxonomy" id="194673"/>
    <lineage>
        <taxon>Bacteria</taxon>
        <taxon>Bacillati</taxon>
        <taxon>Actinomycetota</taxon>
        <taxon>Actinomycetes</taxon>
        <taxon>Kitasatosporales</taxon>
        <taxon>Streptomycetaceae</taxon>
        <taxon>Streptomyces</taxon>
        <taxon>Streptomyces violaceoruber group</taxon>
    </lineage>
</organism>
<dbReference type="PANTHER" id="PTHR23308">
    <property type="entry name" value="NUCLEAR INHIBITOR OF PROTEIN PHOSPHATASE-1"/>
    <property type="match status" value="1"/>
</dbReference>
<evidence type="ECO:0000259" key="3">
    <source>
        <dbReference type="PROSITE" id="PS50006"/>
    </source>
</evidence>
<dbReference type="CDD" id="cd00060">
    <property type="entry name" value="FHA"/>
    <property type="match status" value="1"/>
</dbReference>
<reference evidence="4 5" key="1">
    <citation type="submission" date="2022-12" db="EMBL/GenBank/DDBJ databases">
        <authorList>
            <person name="Abashina T."/>
            <person name="Solyanikova I."/>
            <person name="Delegan Y."/>
        </authorList>
    </citation>
    <scope>NUCLEOTIDE SEQUENCE [LARGE SCALE GENOMIC DNA]</scope>
    <source>
        <strain evidence="4 5">IPS92ro</strain>
    </source>
</reference>
<dbReference type="Proteomes" id="UP001301132">
    <property type="component" value="Unassembled WGS sequence"/>
</dbReference>
<dbReference type="PROSITE" id="PS50006">
    <property type="entry name" value="FHA_DOMAIN"/>
    <property type="match status" value="1"/>
</dbReference>
<protein>
    <submittedName>
        <fullName evidence="4">FHA domain-containing protein</fullName>
    </submittedName>
</protein>
<comment type="caution">
    <text evidence="4">The sequence shown here is derived from an EMBL/GenBank/DDBJ whole genome shotgun (WGS) entry which is preliminary data.</text>
</comment>
<keyword evidence="5" id="KW-1185">Reference proteome</keyword>
<dbReference type="InterPro" id="IPR008984">
    <property type="entry name" value="SMAD_FHA_dom_sf"/>
</dbReference>
<dbReference type="InterPro" id="IPR050923">
    <property type="entry name" value="Cell_Proc_Reg/RNA_Proc"/>
</dbReference>
<evidence type="ECO:0000313" key="5">
    <source>
        <dbReference type="Proteomes" id="UP001301132"/>
    </source>
</evidence>
<feature type="domain" description="FHA" evidence="3">
    <location>
        <begin position="130"/>
        <end position="180"/>
    </location>
</feature>
<feature type="region of interest" description="Disordered" evidence="2">
    <location>
        <begin position="213"/>
        <end position="259"/>
    </location>
</feature>
<evidence type="ECO:0000256" key="1">
    <source>
        <dbReference type="ARBA" id="ARBA00022553"/>
    </source>
</evidence>
<accession>A0ABT4PC70</accession>
<sequence>MQIRLTVVDPLGPHASAASAVPATDRPARCDVLVTAPAGTALAAVASALAATLPGEGPGSGQVVLYAGAQRLDAQRSTLGEPPLIDGAVLCLGAPGEPDPHTEPAEVPAQLHVVAGPDAGGVHLLHGGQIRLGRSADADVALDDPDVSRMHCAVTVGPDARVSVADLGSTNGTTLDGTRVGDRPVRFPPGALLRIGESALRLVPVPPAAQERVATTPDGEGHVRLTGPGAPSSEDGDGGAVVHARAADGAEGQVRNADG</sequence>